<evidence type="ECO:0000313" key="1">
    <source>
        <dbReference type="EMBL" id="CAF9939413.1"/>
    </source>
</evidence>
<organism evidence="1 2">
    <name type="scientific">Imshaugia aleurites</name>
    <dbReference type="NCBI Taxonomy" id="172621"/>
    <lineage>
        <taxon>Eukaryota</taxon>
        <taxon>Fungi</taxon>
        <taxon>Dikarya</taxon>
        <taxon>Ascomycota</taxon>
        <taxon>Pezizomycotina</taxon>
        <taxon>Lecanoromycetes</taxon>
        <taxon>OSLEUM clade</taxon>
        <taxon>Lecanoromycetidae</taxon>
        <taxon>Lecanorales</taxon>
        <taxon>Lecanorineae</taxon>
        <taxon>Parmeliaceae</taxon>
        <taxon>Imshaugia</taxon>
    </lineage>
</organism>
<name>A0A8H3J2K3_9LECA</name>
<dbReference type="Proteomes" id="UP000664534">
    <property type="component" value="Unassembled WGS sequence"/>
</dbReference>
<accession>A0A8H3J2K3</accession>
<protein>
    <recommendedName>
        <fullName evidence="3">F-box domain-containing protein</fullName>
    </recommendedName>
</protein>
<evidence type="ECO:0008006" key="3">
    <source>
        <dbReference type="Google" id="ProtNLM"/>
    </source>
</evidence>
<proteinExistence type="predicted"/>
<dbReference type="AlphaFoldDB" id="A0A8H3J2K3"/>
<evidence type="ECO:0000313" key="2">
    <source>
        <dbReference type="Proteomes" id="UP000664534"/>
    </source>
</evidence>
<dbReference type="OrthoDB" id="5302965at2759"/>
<gene>
    <name evidence="1" type="ORF">IMSHALPRED_001338</name>
</gene>
<dbReference type="EMBL" id="CAJPDT010000118">
    <property type="protein sequence ID" value="CAF9939413.1"/>
    <property type="molecule type" value="Genomic_DNA"/>
</dbReference>
<sequence length="194" mass="22371">MSPLEKLPVEILDQVAGYLAFFDKKALSTTSKDLHVLLGLIRCPDELAWIIHLCRSPPTSLADPLLQRPKDVMEILTKTSRKLIYDAHWDASDVVQTWSYSRDVGRSNVTRFPIEPLLLPYFDEAFPKSTVVHFYFRCIHNYAAAAILVSEGASSRRTMWAAMNRCWRRVERESRLDLEWLARRTPDAKYSGSR</sequence>
<keyword evidence="2" id="KW-1185">Reference proteome</keyword>
<comment type="caution">
    <text evidence="1">The sequence shown here is derived from an EMBL/GenBank/DDBJ whole genome shotgun (WGS) entry which is preliminary data.</text>
</comment>
<reference evidence="1" key="1">
    <citation type="submission" date="2021-03" db="EMBL/GenBank/DDBJ databases">
        <authorList>
            <person name="Tagirdzhanova G."/>
        </authorList>
    </citation>
    <scope>NUCLEOTIDE SEQUENCE</scope>
</reference>